<keyword evidence="1" id="KW-0812">Transmembrane</keyword>
<protein>
    <recommendedName>
        <fullName evidence="4">YqhA family protein</fullName>
    </recommendedName>
</protein>
<keyword evidence="1" id="KW-1133">Transmembrane helix</keyword>
<evidence type="ECO:0008006" key="4">
    <source>
        <dbReference type="Google" id="ProtNLM"/>
    </source>
</evidence>
<dbReference type="EMBL" id="AXOL01000069">
    <property type="protein sequence ID" value="ERT48543.1"/>
    <property type="molecule type" value="Genomic_DNA"/>
</dbReference>
<organism evidence="2 3">
    <name type="scientific">Enterococcus faecium 10/96A</name>
    <dbReference type="NCBI Taxonomy" id="1391465"/>
    <lineage>
        <taxon>Bacteria</taxon>
        <taxon>Bacillati</taxon>
        <taxon>Bacillota</taxon>
        <taxon>Bacilli</taxon>
        <taxon>Lactobacillales</taxon>
        <taxon>Enterococcaceae</taxon>
        <taxon>Enterococcus</taxon>
    </lineage>
</organism>
<reference evidence="2 3" key="1">
    <citation type="submission" date="2013-09" db="EMBL/GenBank/DDBJ databases">
        <title>The Genome Sequence of Enterococcus faecium 10/96A.</title>
        <authorList>
            <consortium name="The Broad Institute Genome Sequencing Platform"/>
            <consortium name="The Broad Institute Genome Sequencing Center for Infectious Disease"/>
            <person name="Earl A.M."/>
            <person name="Gilmore M.S."/>
            <person name="Lebreton F."/>
            <person name="Courvalin P."/>
            <person name="Walker B."/>
            <person name="Young S.K."/>
            <person name="Zeng Q."/>
            <person name="Gargeya S."/>
            <person name="Fitzgerald M."/>
            <person name="Haas B."/>
            <person name="Abouelleil A."/>
            <person name="Alvarado L."/>
            <person name="Arachchi H.M."/>
            <person name="Berlin A.M."/>
            <person name="Chapman S.B."/>
            <person name="Dewar J."/>
            <person name="Goldberg J."/>
            <person name="Griggs A."/>
            <person name="Gujja S."/>
            <person name="Hansen M."/>
            <person name="Howarth C."/>
            <person name="Imamovic A."/>
            <person name="Larimer J."/>
            <person name="McCowan C."/>
            <person name="Murphy C."/>
            <person name="Neiman D."/>
            <person name="Pearson M."/>
            <person name="Priest M."/>
            <person name="Roberts A."/>
            <person name="Saif S."/>
            <person name="Shea T."/>
            <person name="Sisk P."/>
            <person name="Sykes S."/>
            <person name="Wortman J."/>
            <person name="Nusbaum C."/>
            <person name="Birren B."/>
        </authorList>
    </citation>
    <scope>NUCLEOTIDE SEQUENCE [LARGE SCALE GENOMIC DNA]</scope>
    <source>
        <strain evidence="2 3">10/96A</strain>
    </source>
</reference>
<dbReference type="AlphaFoldDB" id="A0AAV3KZD9"/>
<comment type="caution">
    <text evidence="2">The sequence shown here is derived from an EMBL/GenBank/DDBJ whole genome shotgun (WGS) entry which is preliminary data.</text>
</comment>
<name>A0AAV3KZD9_ENTFC</name>
<feature type="transmembrane region" description="Helical" evidence="1">
    <location>
        <begin position="146"/>
        <end position="164"/>
    </location>
</feature>
<feature type="transmembrane region" description="Helical" evidence="1">
    <location>
        <begin position="20"/>
        <end position="44"/>
    </location>
</feature>
<feature type="transmembrane region" description="Helical" evidence="1">
    <location>
        <begin position="64"/>
        <end position="87"/>
    </location>
</feature>
<feature type="transmembrane region" description="Helical" evidence="1">
    <location>
        <begin position="108"/>
        <end position="126"/>
    </location>
</feature>
<accession>A0AAV3KZD9</accession>
<keyword evidence="1" id="KW-0472">Membrane</keyword>
<gene>
    <name evidence="2" type="ORF">O991_02575</name>
</gene>
<sequence>MSNLEKIQKAMRVLQIFSKIILIFAIVGVAFTSIGATLVASDVLNMENQFLHFLSVTTEISKGQLVGTLIAAAVSLLFGGIITAFAYRYFTAELKEGTPFTNAGADRIKQLGIMEIVLSVIPMWIIDGIYEKIELTEWNRFDDAGSITFGICLILLAMVARYGAELEQKTKAK</sequence>
<evidence type="ECO:0000256" key="1">
    <source>
        <dbReference type="SAM" id="Phobius"/>
    </source>
</evidence>
<proteinExistence type="predicted"/>
<evidence type="ECO:0000313" key="3">
    <source>
        <dbReference type="Proteomes" id="UP000017126"/>
    </source>
</evidence>
<dbReference type="Proteomes" id="UP000017126">
    <property type="component" value="Unassembled WGS sequence"/>
</dbReference>
<evidence type="ECO:0000313" key="2">
    <source>
        <dbReference type="EMBL" id="ERT48543.1"/>
    </source>
</evidence>